<dbReference type="EMBL" id="GBRH01198640">
    <property type="protein sequence ID" value="JAD99255.1"/>
    <property type="molecule type" value="Transcribed_RNA"/>
</dbReference>
<name>A0A0A9EN19_ARUDO</name>
<proteinExistence type="predicted"/>
<organism evidence="1">
    <name type="scientific">Arundo donax</name>
    <name type="common">Giant reed</name>
    <name type="synonym">Donax arundinaceus</name>
    <dbReference type="NCBI Taxonomy" id="35708"/>
    <lineage>
        <taxon>Eukaryota</taxon>
        <taxon>Viridiplantae</taxon>
        <taxon>Streptophyta</taxon>
        <taxon>Embryophyta</taxon>
        <taxon>Tracheophyta</taxon>
        <taxon>Spermatophyta</taxon>
        <taxon>Magnoliopsida</taxon>
        <taxon>Liliopsida</taxon>
        <taxon>Poales</taxon>
        <taxon>Poaceae</taxon>
        <taxon>PACMAD clade</taxon>
        <taxon>Arundinoideae</taxon>
        <taxon>Arundineae</taxon>
        <taxon>Arundo</taxon>
    </lineage>
</organism>
<reference evidence="1" key="2">
    <citation type="journal article" date="2015" name="Data Brief">
        <title>Shoot transcriptome of the giant reed, Arundo donax.</title>
        <authorList>
            <person name="Barrero R.A."/>
            <person name="Guerrero F.D."/>
            <person name="Moolhuijzen P."/>
            <person name="Goolsby J.A."/>
            <person name="Tidwell J."/>
            <person name="Bellgard S.E."/>
            <person name="Bellgard M.I."/>
        </authorList>
    </citation>
    <scope>NUCLEOTIDE SEQUENCE</scope>
    <source>
        <tissue evidence="1">Shoot tissue taken approximately 20 cm above the soil surface</tissue>
    </source>
</reference>
<accession>A0A0A9EN19</accession>
<protein>
    <submittedName>
        <fullName evidence="1">Hda101</fullName>
    </submittedName>
</protein>
<evidence type="ECO:0000313" key="1">
    <source>
        <dbReference type="EMBL" id="JAD99255.1"/>
    </source>
</evidence>
<reference evidence="1" key="1">
    <citation type="submission" date="2014-09" db="EMBL/GenBank/DDBJ databases">
        <authorList>
            <person name="Magalhaes I.L.F."/>
            <person name="Oliveira U."/>
            <person name="Santos F.R."/>
            <person name="Vidigal T.H.D.A."/>
            <person name="Brescovit A.D."/>
            <person name="Santos A.J."/>
        </authorList>
    </citation>
    <scope>NUCLEOTIDE SEQUENCE</scope>
    <source>
        <tissue evidence="1">Shoot tissue taken approximately 20 cm above the soil surface</tissue>
    </source>
</reference>
<dbReference type="AlphaFoldDB" id="A0A0A9EN19"/>
<sequence>MPETQQDQIRALKRFNVDEDCPVNDDLCSFCQTYISVSVRMCRVCAGYLVPRALYLATGKLQVLSEQPVVDCGYFVSSHNYLYYCYFFFPLTDSWLQL</sequence>